<dbReference type="Proteomes" id="UP001501444">
    <property type="component" value="Unassembled WGS sequence"/>
</dbReference>
<dbReference type="EMBL" id="BAAARV010000027">
    <property type="protein sequence ID" value="GAA2349403.1"/>
    <property type="molecule type" value="Genomic_DNA"/>
</dbReference>
<name>A0ABP5TC27_9ACTN</name>
<comment type="caution">
    <text evidence="1">The sequence shown here is derived from an EMBL/GenBank/DDBJ whole genome shotgun (WGS) entry which is preliminary data.</text>
</comment>
<sequence>MTTALATTQGLLDNWSRGLDIHPVRPYRTQIAAVVRGWAQPIVLSPSHATTIGVGGR</sequence>
<keyword evidence="2" id="KW-1185">Reference proteome</keyword>
<proteinExistence type="predicted"/>
<accession>A0ABP5TC27</accession>
<protein>
    <submittedName>
        <fullName evidence="1">Uncharacterized protein</fullName>
    </submittedName>
</protein>
<reference evidence="2" key="1">
    <citation type="journal article" date="2019" name="Int. J. Syst. Evol. Microbiol.">
        <title>The Global Catalogue of Microorganisms (GCM) 10K type strain sequencing project: providing services to taxonomists for standard genome sequencing and annotation.</title>
        <authorList>
            <consortium name="The Broad Institute Genomics Platform"/>
            <consortium name="The Broad Institute Genome Sequencing Center for Infectious Disease"/>
            <person name="Wu L."/>
            <person name="Ma J."/>
        </authorList>
    </citation>
    <scope>NUCLEOTIDE SEQUENCE [LARGE SCALE GENOMIC DNA]</scope>
    <source>
        <strain evidence="2">JCM 3272</strain>
    </source>
</reference>
<evidence type="ECO:0000313" key="2">
    <source>
        <dbReference type="Proteomes" id="UP001501444"/>
    </source>
</evidence>
<dbReference type="RefSeq" id="WP_344613801.1">
    <property type="nucleotide sequence ID" value="NZ_BAAARV010000027.1"/>
</dbReference>
<gene>
    <name evidence="1" type="ORF">GCM10010170_038560</name>
</gene>
<organism evidence="1 2">
    <name type="scientific">Dactylosporangium salmoneum</name>
    <dbReference type="NCBI Taxonomy" id="53361"/>
    <lineage>
        <taxon>Bacteria</taxon>
        <taxon>Bacillati</taxon>
        <taxon>Actinomycetota</taxon>
        <taxon>Actinomycetes</taxon>
        <taxon>Micromonosporales</taxon>
        <taxon>Micromonosporaceae</taxon>
        <taxon>Dactylosporangium</taxon>
    </lineage>
</organism>
<evidence type="ECO:0000313" key="1">
    <source>
        <dbReference type="EMBL" id="GAA2349403.1"/>
    </source>
</evidence>